<feature type="compositionally biased region" description="Basic and acidic residues" evidence="1">
    <location>
        <begin position="44"/>
        <end position="54"/>
    </location>
</feature>
<evidence type="ECO:0000313" key="3">
    <source>
        <dbReference type="EMBL" id="KAG6535362.1"/>
    </source>
</evidence>
<evidence type="ECO:0000259" key="2">
    <source>
        <dbReference type="Pfam" id="PF05678"/>
    </source>
</evidence>
<protein>
    <recommendedName>
        <fullName evidence="2">VQ domain-containing protein</fullName>
    </recommendedName>
</protein>
<feature type="compositionally biased region" description="Low complexity" evidence="1">
    <location>
        <begin position="26"/>
        <end position="39"/>
    </location>
</feature>
<dbReference type="Pfam" id="PF05678">
    <property type="entry name" value="VQ"/>
    <property type="match status" value="1"/>
</dbReference>
<dbReference type="InterPro" id="IPR008889">
    <property type="entry name" value="VQ"/>
</dbReference>
<accession>A0A8J5HXD2</accession>
<proteinExistence type="predicted"/>
<evidence type="ECO:0000256" key="1">
    <source>
        <dbReference type="SAM" id="MobiDB-lite"/>
    </source>
</evidence>
<name>A0A8J5HXD2_ZINOF</name>
<keyword evidence="4" id="KW-1185">Reference proteome</keyword>
<dbReference type="EMBL" id="JACMSC010000001">
    <property type="protein sequence ID" value="KAG6535362.1"/>
    <property type="molecule type" value="Genomic_DNA"/>
</dbReference>
<organism evidence="3 4">
    <name type="scientific">Zingiber officinale</name>
    <name type="common">Ginger</name>
    <name type="synonym">Amomum zingiber</name>
    <dbReference type="NCBI Taxonomy" id="94328"/>
    <lineage>
        <taxon>Eukaryota</taxon>
        <taxon>Viridiplantae</taxon>
        <taxon>Streptophyta</taxon>
        <taxon>Embryophyta</taxon>
        <taxon>Tracheophyta</taxon>
        <taxon>Spermatophyta</taxon>
        <taxon>Magnoliopsida</taxon>
        <taxon>Liliopsida</taxon>
        <taxon>Zingiberales</taxon>
        <taxon>Zingiberaceae</taxon>
        <taxon>Zingiber</taxon>
    </lineage>
</organism>
<feature type="domain" description="VQ" evidence="2">
    <location>
        <begin position="73"/>
        <end position="93"/>
    </location>
</feature>
<gene>
    <name evidence="3" type="ORF">ZIOFF_000328</name>
</gene>
<comment type="caution">
    <text evidence="3">The sequence shown here is derived from an EMBL/GenBank/DDBJ whole genome shotgun (WGS) entry which is preliminary data.</text>
</comment>
<feature type="region of interest" description="Disordered" evidence="1">
    <location>
        <begin position="1"/>
        <end position="71"/>
    </location>
</feature>
<dbReference type="AlphaFoldDB" id="A0A8J5HXD2"/>
<evidence type="ECO:0000313" key="4">
    <source>
        <dbReference type="Proteomes" id="UP000734854"/>
    </source>
</evidence>
<sequence length="160" mass="16859">MENSAIPEPWVHHRPYAFSGDSDAPSLLSGSTSSVVGSSHPRPTHRDAPADGRLPKKRKSQASNSKRSPVAYFTADPAHFRELVQRVTGATSTAAGASPLYPPEAAGNFPLPTLDESSSLDPAGFVQPAVFGPDPALAEFDPLLFVSGSPTPELDLWGVL</sequence>
<reference evidence="3 4" key="1">
    <citation type="submission" date="2020-08" db="EMBL/GenBank/DDBJ databases">
        <title>Plant Genome Project.</title>
        <authorList>
            <person name="Zhang R.-G."/>
        </authorList>
    </citation>
    <scope>NUCLEOTIDE SEQUENCE [LARGE SCALE GENOMIC DNA]</scope>
    <source>
        <tissue evidence="3">Rhizome</tissue>
    </source>
</reference>
<dbReference type="Proteomes" id="UP000734854">
    <property type="component" value="Unassembled WGS sequence"/>
</dbReference>